<evidence type="ECO:0000313" key="2">
    <source>
        <dbReference type="EMBL" id="MXO90767.1"/>
    </source>
</evidence>
<keyword evidence="2" id="KW-0808">Transferase</keyword>
<dbReference type="SUPFAM" id="SSF52540">
    <property type="entry name" value="P-loop containing nucleoside triphosphate hydrolases"/>
    <property type="match status" value="1"/>
</dbReference>
<feature type="compositionally biased region" description="Polar residues" evidence="1">
    <location>
        <begin position="388"/>
        <end position="397"/>
    </location>
</feature>
<dbReference type="AlphaFoldDB" id="A0A844ZVI7"/>
<dbReference type="Proteomes" id="UP000442714">
    <property type="component" value="Unassembled WGS sequence"/>
</dbReference>
<accession>A0A844ZVI7</accession>
<dbReference type="OrthoDB" id="9777890at2"/>
<evidence type="ECO:0000313" key="3">
    <source>
        <dbReference type="Proteomes" id="UP000442714"/>
    </source>
</evidence>
<dbReference type="GO" id="GO:0016740">
    <property type="term" value="F:transferase activity"/>
    <property type="evidence" value="ECO:0007669"/>
    <property type="project" value="UniProtKB-KW"/>
</dbReference>
<feature type="region of interest" description="Disordered" evidence="1">
    <location>
        <begin position="373"/>
        <end position="397"/>
    </location>
</feature>
<keyword evidence="3" id="KW-1185">Reference proteome</keyword>
<dbReference type="RefSeq" id="WP_160604284.1">
    <property type="nucleotide sequence ID" value="NZ_WTYX01000001.1"/>
</dbReference>
<dbReference type="PANTHER" id="PTHR36451:SF1">
    <property type="entry name" value="OMEGA-HYDROXY-BETA-DIHYDROMENAQUINONE-9 SULFOTRANSFERASE STF3"/>
    <property type="match status" value="1"/>
</dbReference>
<dbReference type="Gene3D" id="3.40.50.300">
    <property type="entry name" value="P-loop containing nucleotide triphosphate hydrolases"/>
    <property type="match status" value="1"/>
</dbReference>
<name>A0A844ZVI7_9SPHN</name>
<proteinExistence type="predicted"/>
<evidence type="ECO:0000256" key="1">
    <source>
        <dbReference type="SAM" id="MobiDB-lite"/>
    </source>
</evidence>
<dbReference type="Pfam" id="PF13469">
    <property type="entry name" value="Sulfotransfer_3"/>
    <property type="match status" value="1"/>
</dbReference>
<dbReference type="EMBL" id="WTYX01000001">
    <property type="protein sequence ID" value="MXO90767.1"/>
    <property type="molecule type" value="Genomic_DNA"/>
</dbReference>
<dbReference type="InterPro" id="IPR027417">
    <property type="entry name" value="P-loop_NTPase"/>
</dbReference>
<gene>
    <name evidence="2" type="ORF">GRI41_08035</name>
</gene>
<sequence length="397" mass="44013">MAPPRTSLLARAAIVDTLSRGLQKAWDRGWLPPIVLEPDILWARAAKGHNSRDESSGRSEKDAADFRERLDALCASLNREAQLTPLGRAAAHGLLTRAIGQRLALGKLWREKPELLTTEIAPPILVVGQMRSGTTRIHRLLAADPAHSATRFCDSWNPLPETFDLRPLRSMAALFVGRRLNPWLETIHPFGAARPDEELGWLAAAFDHCAYEVQWHIPAFVAFSEARDPAPLYREFARILCADAAHRGNAGRPRIMKVPQFSEDLATLLAQFPDARLVVSRRSDADTLRSAVSLVANQMAMQSDHADLERITQECRRKIALRADRMEKALAGFAGAVAEVDFEALGADWLAETERIYDALGLPLSDQAIAAMRREQDQASKGAHHAHQSQLAQITRH</sequence>
<dbReference type="PANTHER" id="PTHR36451">
    <property type="entry name" value="PAPS-DEPENDENT SULFOTRANSFERASE STF3"/>
    <property type="match status" value="1"/>
</dbReference>
<comment type="caution">
    <text evidence="2">The sequence shown here is derived from an EMBL/GenBank/DDBJ whole genome shotgun (WGS) entry which is preliminary data.</text>
</comment>
<dbReference type="InterPro" id="IPR052736">
    <property type="entry name" value="Stf3_sulfotransferase"/>
</dbReference>
<reference evidence="2 3" key="1">
    <citation type="submission" date="2019-12" db="EMBL/GenBank/DDBJ databases">
        <title>Genomic-based taxomic classification of the family Erythrobacteraceae.</title>
        <authorList>
            <person name="Xu L."/>
        </authorList>
    </citation>
    <scope>NUCLEOTIDE SEQUENCE [LARGE SCALE GENOMIC DNA]</scope>
    <source>
        <strain evidence="2 3">KCTC 52763</strain>
    </source>
</reference>
<organism evidence="2 3">
    <name type="scientific">Pontixanthobacter aquaemixtae</name>
    <dbReference type="NCBI Taxonomy" id="1958940"/>
    <lineage>
        <taxon>Bacteria</taxon>
        <taxon>Pseudomonadati</taxon>
        <taxon>Pseudomonadota</taxon>
        <taxon>Alphaproteobacteria</taxon>
        <taxon>Sphingomonadales</taxon>
        <taxon>Erythrobacteraceae</taxon>
        <taxon>Pontixanthobacter</taxon>
    </lineage>
</organism>
<protein>
    <submittedName>
        <fullName evidence="2">Sulfotransferase</fullName>
    </submittedName>
</protein>